<dbReference type="EMBL" id="BAAAFR010000001">
    <property type="protein sequence ID" value="GAA0309115.1"/>
    <property type="molecule type" value="Genomic_DNA"/>
</dbReference>
<evidence type="ECO:0000256" key="3">
    <source>
        <dbReference type="ARBA" id="ARBA00022448"/>
    </source>
</evidence>
<gene>
    <name evidence="9" type="primary">rarD_1</name>
    <name evidence="9" type="ORF">GCM10009129_02830</name>
</gene>
<feature type="transmembrane region" description="Helical" evidence="8">
    <location>
        <begin position="155"/>
        <end position="172"/>
    </location>
</feature>
<feature type="transmembrane region" description="Helical" evidence="8">
    <location>
        <begin position="29"/>
        <end position="51"/>
    </location>
</feature>
<feature type="transmembrane region" description="Helical" evidence="8">
    <location>
        <begin position="97"/>
        <end position="118"/>
    </location>
</feature>
<feature type="transmembrane region" description="Helical" evidence="8">
    <location>
        <begin position="178"/>
        <end position="194"/>
    </location>
</feature>
<evidence type="ECO:0000313" key="9">
    <source>
        <dbReference type="EMBL" id="GAA0309115.1"/>
    </source>
</evidence>
<evidence type="ECO:0000256" key="6">
    <source>
        <dbReference type="ARBA" id="ARBA00022989"/>
    </source>
</evidence>
<organism evidence="9 10">
    <name type="scientific">Psychrobacter aestuarii</name>
    <dbReference type="NCBI Taxonomy" id="556327"/>
    <lineage>
        <taxon>Bacteria</taxon>
        <taxon>Pseudomonadati</taxon>
        <taxon>Pseudomonadota</taxon>
        <taxon>Gammaproteobacteria</taxon>
        <taxon>Moraxellales</taxon>
        <taxon>Moraxellaceae</taxon>
        <taxon>Psychrobacter</taxon>
    </lineage>
</organism>
<evidence type="ECO:0000256" key="8">
    <source>
        <dbReference type="SAM" id="Phobius"/>
    </source>
</evidence>
<protein>
    <submittedName>
        <fullName evidence="9">EamA family transporter RarD</fullName>
    </submittedName>
</protein>
<dbReference type="RefSeq" id="WP_265090593.1">
    <property type="nucleotide sequence ID" value="NZ_BAAAFR010000001.1"/>
</dbReference>
<keyword evidence="3" id="KW-0813">Transport</keyword>
<reference evidence="9 10" key="1">
    <citation type="journal article" date="2019" name="Int. J. Syst. Evol. Microbiol.">
        <title>The Global Catalogue of Microorganisms (GCM) 10K type strain sequencing project: providing services to taxonomists for standard genome sequencing and annotation.</title>
        <authorList>
            <consortium name="The Broad Institute Genomics Platform"/>
            <consortium name="The Broad Institute Genome Sequencing Center for Infectious Disease"/>
            <person name="Wu L."/>
            <person name="Ma J."/>
        </authorList>
    </citation>
    <scope>NUCLEOTIDE SEQUENCE [LARGE SCALE GENOMIC DNA]</scope>
    <source>
        <strain evidence="9 10">JCM 16343</strain>
    </source>
</reference>
<evidence type="ECO:0000256" key="4">
    <source>
        <dbReference type="ARBA" id="ARBA00022475"/>
    </source>
</evidence>
<evidence type="ECO:0000256" key="5">
    <source>
        <dbReference type="ARBA" id="ARBA00022692"/>
    </source>
</evidence>
<accession>A0ABN0VKP6</accession>
<keyword evidence="6 8" id="KW-1133">Transmembrane helix</keyword>
<dbReference type="SUPFAM" id="SSF103481">
    <property type="entry name" value="Multidrug resistance efflux transporter EmrE"/>
    <property type="match status" value="2"/>
</dbReference>
<keyword evidence="10" id="KW-1185">Reference proteome</keyword>
<feature type="transmembrane region" description="Helical" evidence="8">
    <location>
        <begin position="229"/>
        <end position="253"/>
    </location>
</feature>
<feature type="transmembrane region" description="Helical" evidence="8">
    <location>
        <begin position="265"/>
        <end position="288"/>
    </location>
</feature>
<feature type="transmembrane region" description="Helical" evidence="8">
    <location>
        <begin position="206"/>
        <end position="223"/>
    </location>
</feature>
<feature type="transmembrane region" description="Helical" evidence="8">
    <location>
        <begin position="130"/>
        <end position="148"/>
    </location>
</feature>
<evidence type="ECO:0000256" key="1">
    <source>
        <dbReference type="ARBA" id="ARBA00004651"/>
    </source>
</evidence>
<dbReference type="InterPro" id="IPR037185">
    <property type="entry name" value="EmrE-like"/>
</dbReference>
<feature type="transmembrane region" description="Helical" evidence="8">
    <location>
        <begin position="294"/>
        <end position="314"/>
    </location>
</feature>
<evidence type="ECO:0000256" key="2">
    <source>
        <dbReference type="ARBA" id="ARBA00007362"/>
    </source>
</evidence>
<name>A0ABN0VKP6_9GAMM</name>
<dbReference type="Proteomes" id="UP001501787">
    <property type="component" value="Unassembled WGS sequence"/>
</dbReference>
<keyword evidence="5 8" id="KW-0812">Transmembrane</keyword>
<dbReference type="InterPro" id="IPR004626">
    <property type="entry name" value="RarD"/>
</dbReference>
<comment type="similarity">
    <text evidence="2">Belongs to the EamA transporter family.</text>
</comment>
<comment type="subcellular location">
    <subcellularLocation>
        <location evidence="1">Cell membrane</location>
        <topology evidence="1">Multi-pass membrane protein</topology>
    </subcellularLocation>
</comment>
<comment type="caution">
    <text evidence="9">The sequence shown here is derived from an EMBL/GenBank/DDBJ whole genome shotgun (WGS) entry which is preliminary data.</text>
</comment>
<evidence type="ECO:0000313" key="10">
    <source>
        <dbReference type="Proteomes" id="UP001501787"/>
    </source>
</evidence>
<dbReference type="NCBIfam" id="TIGR00688">
    <property type="entry name" value="rarD"/>
    <property type="match status" value="1"/>
</dbReference>
<keyword evidence="4" id="KW-1003">Cell membrane</keyword>
<feature type="transmembrane region" description="Helical" evidence="8">
    <location>
        <begin position="63"/>
        <end position="85"/>
    </location>
</feature>
<keyword evidence="7 8" id="KW-0472">Membrane</keyword>
<sequence length="329" mass="36297">MLSTVTLKSRLPAFGFGNYWHSLSASERVLMSGIALLLFSSVLFGVLYLYSNFLAPLSGTQVFLWRIVAMWTALVSVLMVSGRLGEHVAIVRGLRTWRAWALLLLPTPIFLSQFWLFMWAPVNGQSIQTAMGYFLLPLTMVLSGCVVFKERLSPLQWLAVGLAVLGVSAEIWRTHSVSWATLWVCSTYPIYFVVRRVQGISAVTGLLFDLTVALPFILAYLWWIDSSSLAIVGSSGLIILMLAGLGVISVLAMKTNIDASQLLPLNVYGMLSYVEPAILFVLAVTVLGNPLETAMLYSYGLIWLGIMCLLVHGARQMRRPQQAKNALSA</sequence>
<proteinExistence type="inferred from homology"/>
<evidence type="ECO:0000256" key="7">
    <source>
        <dbReference type="ARBA" id="ARBA00023136"/>
    </source>
</evidence>